<dbReference type="InterPro" id="IPR001343">
    <property type="entry name" value="Hemolysn_Ca-bd"/>
</dbReference>
<keyword evidence="6" id="KW-0843">Virulence</keyword>
<evidence type="ECO:0000256" key="7">
    <source>
        <dbReference type="ARBA" id="ARBA00023136"/>
    </source>
</evidence>
<evidence type="ECO:0000256" key="2">
    <source>
        <dbReference type="ARBA" id="ARBA00004613"/>
    </source>
</evidence>
<proteinExistence type="predicted"/>
<gene>
    <name evidence="9" type="ORF">SAMN04488092_12130</name>
</gene>
<keyword evidence="4" id="KW-0800">Toxin</keyword>
<dbReference type="PROSITE" id="PS00330">
    <property type="entry name" value="HEMOLYSIN_CALCIUM"/>
    <property type="match status" value="4"/>
</dbReference>
<sequence length="693" mass="72769">MPDITVAFDFLTDPAPYLPQVDFSNLGTQTARIDLSSGGTAVLYSLDSGDRFQTALYLQLYPTDGDTPDPILISASDPTLSRVLHFDLALGALEDGSLVMTWRRYTTDNINDVETQDVRVLDAARDLLDVVRTPLLADESFADPQILPSDTGAFARLWVDIFEPQHVYLQHHAADGTALAAPILLLTVTSDNRFGTHIEDIVQLADGAFAVSWTDTTLSADVPPYSQVQADNVLVQIVEADGTPRSGPIMVGPENSSNNGRSDIAPTSDGGFVILWQSGFHFNTETTQAQRYDATGAPVGDAYTLPIGRYLHEAIALSDERFLVAHLVDDELVLQQFAEDGTALTSPEVVWHDMGLSRFESLLTLTADGRLVVTYLEETREIDLTAFTLLGDGDDAQTLTEAGHLNGQGGNDSLTGSGDDDALIGGTGTDILSGGEGNDRLDGGDGADALDGGTGDDRLIGFDGDDLLRGDAGNDTLIGGFGRDALNGGDGDDLLMGDDSFLFTASLRAAYQPIGADLSDTIIGGQGNDTISGGMGNDLAYGGTGNDSLDGGLGADTLIGQEGNDALTGGAWGDVLFGGAGGDFLNGGSGYDRLNGGAGADAFFHASLPDHGSDWIQDFSSVEGDHLTTNRDGAQASWFQVNLANTPGAGDATIDEAFVIFRPTGQILWALVDGAAQDAINIRLAGIDYDLLA</sequence>
<dbReference type="Proteomes" id="UP000198634">
    <property type="component" value="Unassembled WGS sequence"/>
</dbReference>
<dbReference type="PANTHER" id="PTHR38340">
    <property type="entry name" value="S-LAYER PROTEIN"/>
    <property type="match status" value="1"/>
</dbReference>
<dbReference type="Gene3D" id="2.150.10.10">
    <property type="entry name" value="Serralysin-like metalloprotease, C-terminal"/>
    <property type="match status" value="4"/>
</dbReference>
<organism evidence="9 10">
    <name type="scientific">Thalassovita taeanensis</name>
    <dbReference type="NCBI Taxonomy" id="657014"/>
    <lineage>
        <taxon>Bacteria</taxon>
        <taxon>Pseudomonadati</taxon>
        <taxon>Pseudomonadota</taxon>
        <taxon>Alphaproteobacteria</taxon>
        <taxon>Rhodobacterales</taxon>
        <taxon>Roseobacteraceae</taxon>
        <taxon>Thalassovita</taxon>
    </lineage>
</organism>
<dbReference type="PRINTS" id="PR01488">
    <property type="entry name" value="RTXTOXINA"/>
</dbReference>
<dbReference type="InterPro" id="IPR011049">
    <property type="entry name" value="Serralysin-like_metalloprot_C"/>
</dbReference>
<dbReference type="GO" id="GO:0016020">
    <property type="term" value="C:membrane"/>
    <property type="evidence" value="ECO:0007669"/>
    <property type="project" value="UniProtKB-SubCell"/>
</dbReference>
<keyword evidence="3" id="KW-0964">Secreted</keyword>
<dbReference type="Pfam" id="PF00353">
    <property type="entry name" value="HemolysinCabind"/>
    <property type="match status" value="4"/>
</dbReference>
<evidence type="ECO:0000256" key="4">
    <source>
        <dbReference type="ARBA" id="ARBA00022656"/>
    </source>
</evidence>
<accession>A0A1H9KY80</accession>
<feature type="region of interest" description="Disordered" evidence="8">
    <location>
        <begin position="400"/>
        <end position="446"/>
    </location>
</feature>
<evidence type="ECO:0000256" key="1">
    <source>
        <dbReference type="ARBA" id="ARBA00004370"/>
    </source>
</evidence>
<evidence type="ECO:0000256" key="5">
    <source>
        <dbReference type="ARBA" id="ARBA00022737"/>
    </source>
</evidence>
<keyword evidence="7" id="KW-0472">Membrane</keyword>
<evidence type="ECO:0000256" key="3">
    <source>
        <dbReference type="ARBA" id="ARBA00022525"/>
    </source>
</evidence>
<dbReference type="InterPro" id="IPR050557">
    <property type="entry name" value="RTX_toxin/Mannuronan_C5-epim"/>
</dbReference>
<dbReference type="InterPro" id="IPR003995">
    <property type="entry name" value="RTX_toxin_determinant-A"/>
</dbReference>
<dbReference type="InterPro" id="IPR018511">
    <property type="entry name" value="Hemolysin-typ_Ca-bd_CS"/>
</dbReference>
<dbReference type="OrthoDB" id="9773411at2"/>
<dbReference type="EMBL" id="FOEP01000021">
    <property type="protein sequence ID" value="SER04116.1"/>
    <property type="molecule type" value="Genomic_DNA"/>
</dbReference>
<dbReference type="PRINTS" id="PR00313">
    <property type="entry name" value="CABNDNGRPT"/>
</dbReference>
<keyword evidence="5" id="KW-0677">Repeat</keyword>
<name>A0A1H9KY80_9RHOB</name>
<keyword evidence="10" id="KW-1185">Reference proteome</keyword>
<dbReference type="STRING" id="657014.SAMN04488092_12130"/>
<evidence type="ECO:0000313" key="10">
    <source>
        <dbReference type="Proteomes" id="UP000198634"/>
    </source>
</evidence>
<dbReference type="RefSeq" id="WP_090271329.1">
    <property type="nucleotide sequence ID" value="NZ_FOEP01000021.1"/>
</dbReference>
<evidence type="ECO:0000256" key="6">
    <source>
        <dbReference type="ARBA" id="ARBA00023026"/>
    </source>
</evidence>
<evidence type="ECO:0000256" key="8">
    <source>
        <dbReference type="SAM" id="MobiDB-lite"/>
    </source>
</evidence>
<dbReference type="GO" id="GO:0005509">
    <property type="term" value="F:calcium ion binding"/>
    <property type="evidence" value="ECO:0007669"/>
    <property type="project" value="InterPro"/>
</dbReference>
<comment type="subcellular location">
    <subcellularLocation>
        <location evidence="1">Membrane</location>
    </subcellularLocation>
    <subcellularLocation>
        <location evidence="2">Secreted</location>
    </subcellularLocation>
</comment>
<reference evidence="9 10" key="1">
    <citation type="submission" date="2016-10" db="EMBL/GenBank/DDBJ databases">
        <authorList>
            <person name="de Groot N.N."/>
        </authorList>
    </citation>
    <scope>NUCLEOTIDE SEQUENCE [LARGE SCALE GENOMIC DNA]</scope>
    <source>
        <strain evidence="9 10">DSM 22007</strain>
    </source>
</reference>
<dbReference type="GO" id="GO:0005576">
    <property type="term" value="C:extracellular region"/>
    <property type="evidence" value="ECO:0007669"/>
    <property type="project" value="UniProtKB-SubCell"/>
</dbReference>
<protein>
    <submittedName>
        <fullName evidence="9">Hemolysin-type calcium-binding repeat-containing protein</fullName>
    </submittedName>
</protein>
<dbReference type="AlphaFoldDB" id="A0A1H9KY80"/>
<dbReference type="SUPFAM" id="SSF51120">
    <property type="entry name" value="beta-Roll"/>
    <property type="match status" value="2"/>
</dbReference>
<dbReference type="PANTHER" id="PTHR38340:SF1">
    <property type="entry name" value="S-LAYER PROTEIN"/>
    <property type="match status" value="1"/>
</dbReference>
<evidence type="ECO:0000313" key="9">
    <source>
        <dbReference type="EMBL" id="SER04116.1"/>
    </source>
</evidence>
<dbReference type="GO" id="GO:0090729">
    <property type="term" value="F:toxin activity"/>
    <property type="evidence" value="ECO:0007669"/>
    <property type="project" value="UniProtKB-KW"/>
</dbReference>